<dbReference type="Proteomes" id="UP000006868">
    <property type="component" value="Plasmid pSC2"/>
</dbReference>
<keyword evidence="1" id="KW-0812">Transmembrane</keyword>
<keyword evidence="1" id="KW-0472">Membrane</keyword>
<accession>A0A0D5ZCV0</accession>
<sequence>MSFSVYLFVLTSWSLLASFLFAFQFSAFSSNDINKILKFPNPFRVHHLIQLIFFLPVFVLVVIGYALYYYFSYMYTYVYRPIYTHIIKFLQLKLWEKKTNIPTK</sequence>
<geneLocation type="plasmid" evidence="2 3">
    <name>pSC2</name>
</geneLocation>
<proteinExistence type="predicted"/>
<protein>
    <submittedName>
        <fullName evidence="2">Uncharacterized protein</fullName>
    </submittedName>
</protein>
<reference evidence="2 3" key="1">
    <citation type="journal article" date="2011" name="J. Bacteriol.">
        <title>Complete genome sequence of Paenibacillus polymyxa SC2, a strain of plant growth-promoting Rhizobacterium with broad-spectrum antimicrobial activity.</title>
        <authorList>
            <person name="Ma M."/>
            <person name="Wang C."/>
            <person name="Ding Y."/>
            <person name="Li L."/>
            <person name="Shen D."/>
            <person name="Jiang X."/>
            <person name="Guan D."/>
            <person name="Cao F."/>
            <person name="Chen H."/>
            <person name="Feng R."/>
            <person name="Wang X."/>
            <person name="Ge Y."/>
            <person name="Yao L."/>
            <person name="Bing X."/>
            <person name="Yang X."/>
            <person name="Li J."/>
            <person name="Du B."/>
        </authorList>
    </citation>
    <scope>NUCLEOTIDE SEQUENCE [LARGE SCALE GENOMIC DNA]</scope>
    <source>
        <strain evidence="2 3">SC2</strain>
        <plasmid evidence="3">pSC2</plasmid>
    </source>
</reference>
<dbReference type="HOGENOM" id="CLU_2247366_0_0_9"/>
<name>A0A0D5ZCV0_PAEPS</name>
<dbReference type="EMBL" id="CP002214">
    <property type="protein sequence ID" value="AKA44352.1"/>
    <property type="molecule type" value="Genomic_DNA"/>
</dbReference>
<evidence type="ECO:0000256" key="1">
    <source>
        <dbReference type="SAM" id="Phobius"/>
    </source>
</evidence>
<dbReference type="AlphaFoldDB" id="A0A0D5ZCV0"/>
<organism evidence="2 3">
    <name type="scientific">Paenibacillus polymyxa (strain SC2)</name>
    <name type="common">Bacillus polymyxa</name>
    <dbReference type="NCBI Taxonomy" id="886882"/>
    <lineage>
        <taxon>Bacteria</taxon>
        <taxon>Bacillati</taxon>
        <taxon>Bacillota</taxon>
        <taxon>Bacilli</taxon>
        <taxon>Bacillales</taxon>
        <taxon>Paenibacillaceae</taxon>
        <taxon>Paenibacillus</taxon>
    </lineage>
</organism>
<dbReference type="PATRIC" id="fig|886882.15.peg.5562"/>
<feature type="transmembrane region" description="Helical" evidence="1">
    <location>
        <begin position="6"/>
        <end position="28"/>
    </location>
</feature>
<evidence type="ECO:0000313" key="2">
    <source>
        <dbReference type="EMBL" id="AKA44352.1"/>
    </source>
</evidence>
<keyword evidence="2" id="KW-0614">Plasmid</keyword>
<gene>
    <name evidence="2" type="ORF">PPSC2_26390</name>
</gene>
<feature type="transmembrane region" description="Helical" evidence="1">
    <location>
        <begin position="48"/>
        <end position="71"/>
    </location>
</feature>
<evidence type="ECO:0000313" key="3">
    <source>
        <dbReference type="Proteomes" id="UP000006868"/>
    </source>
</evidence>
<dbReference type="KEGG" id="ppm:PPSC2_26390"/>
<keyword evidence="1" id="KW-1133">Transmembrane helix</keyword>